<keyword evidence="1" id="KW-1133">Transmembrane helix</keyword>
<dbReference type="EMBL" id="PVZC01000004">
    <property type="protein sequence ID" value="PRX98926.1"/>
    <property type="molecule type" value="Genomic_DNA"/>
</dbReference>
<dbReference type="Proteomes" id="UP000237846">
    <property type="component" value="Unassembled WGS sequence"/>
</dbReference>
<accession>A0A2T0Q551</accession>
<gene>
    <name evidence="2" type="ORF">CLV72_104506</name>
</gene>
<dbReference type="AlphaFoldDB" id="A0A2T0Q551"/>
<sequence>MSGTTAPPATAAGRSTTACRAYAVAGATAAGLAVWVLAVPVAGTDLSVHTGAELTHVGPIAVAGAGLVAGAAAWALLAVLERLVRRPRPVWTAIAIAVLALSLLAGPLGATSSAAMGTLISMHLAVAAVLIWKLGRTARSRRPARPAA</sequence>
<evidence type="ECO:0000313" key="3">
    <source>
        <dbReference type="Proteomes" id="UP000237846"/>
    </source>
</evidence>
<dbReference type="Pfam" id="PF19545">
    <property type="entry name" value="DUF6069"/>
    <property type="match status" value="1"/>
</dbReference>
<reference evidence="2 3" key="1">
    <citation type="submission" date="2018-03" db="EMBL/GenBank/DDBJ databases">
        <title>Genomic Encyclopedia of Archaeal and Bacterial Type Strains, Phase II (KMG-II): from individual species to whole genera.</title>
        <authorList>
            <person name="Goeker M."/>
        </authorList>
    </citation>
    <scope>NUCLEOTIDE SEQUENCE [LARGE SCALE GENOMIC DNA]</scope>
    <source>
        <strain evidence="2 3">DSM 45601</strain>
    </source>
</reference>
<proteinExistence type="predicted"/>
<keyword evidence="1" id="KW-0472">Membrane</keyword>
<feature type="transmembrane region" description="Helical" evidence="1">
    <location>
        <begin position="114"/>
        <end position="132"/>
    </location>
</feature>
<keyword evidence="3" id="KW-1185">Reference proteome</keyword>
<dbReference type="RefSeq" id="WP_106246545.1">
    <property type="nucleotide sequence ID" value="NZ_PVZC01000004.1"/>
</dbReference>
<feature type="transmembrane region" description="Helical" evidence="1">
    <location>
        <begin position="89"/>
        <end position="108"/>
    </location>
</feature>
<feature type="transmembrane region" description="Helical" evidence="1">
    <location>
        <begin position="54"/>
        <end position="77"/>
    </location>
</feature>
<protein>
    <submittedName>
        <fullName evidence="2">Uncharacterized protein</fullName>
    </submittedName>
</protein>
<evidence type="ECO:0000256" key="1">
    <source>
        <dbReference type="SAM" id="Phobius"/>
    </source>
</evidence>
<comment type="caution">
    <text evidence="2">The sequence shown here is derived from an EMBL/GenBank/DDBJ whole genome shotgun (WGS) entry which is preliminary data.</text>
</comment>
<dbReference type="InterPro" id="IPR045713">
    <property type="entry name" value="DUF6069"/>
</dbReference>
<keyword evidence="1" id="KW-0812">Transmembrane</keyword>
<feature type="transmembrane region" description="Helical" evidence="1">
    <location>
        <begin position="21"/>
        <end position="42"/>
    </location>
</feature>
<organism evidence="2 3">
    <name type="scientific">Allonocardiopsis opalescens</name>
    <dbReference type="NCBI Taxonomy" id="1144618"/>
    <lineage>
        <taxon>Bacteria</taxon>
        <taxon>Bacillati</taxon>
        <taxon>Actinomycetota</taxon>
        <taxon>Actinomycetes</taxon>
        <taxon>Streptosporangiales</taxon>
        <taxon>Allonocardiopsis</taxon>
    </lineage>
</organism>
<evidence type="ECO:0000313" key="2">
    <source>
        <dbReference type="EMBL" id="PRX98926.1"/>
    </source>
</evidence>
<name>A0A2T0Q551_9ACTN</name>